<organism evidence="5 6">
    <name type="scientific">Actinomadura livida</name>
    <dbReference type="NCBI Taxonomy" id="79909"/>
    <lineage>
        <taxon>Bacteria</taxon>
        <taxon>Bacillati</taxon>
        <taxon>Actinomycetota</taxon>
        <taxon>Actinomycetes</taxon>
        <taxon>Streptosporangiales</taxon>
        <taxon>Thermomonosporaceae</taxon>
        <taxon>Actinomadura</taxon>
    </lineage>
</organism>
<dbReference type="GO" id="GO:0008745">
    <property type="term" value="F:N-acetylmuramoyl-L-alanine amidase activity"/>
    <property type="evidence" value="ECO:0007669"/>
    <property type="project" value="InterPro"/>
</dbReference>
<dbReference type="GO" id="GO:0009253">
    <property type="term" value="P:peptidoglycan catabolic process"/>
    <property type="evidence" value="ECO:0007669"/>
    <property type="project" value="InterPro"/>
</dbReference>
<comment type="caution">
    <text evidence="5">The sequence shown here is derived from an EMBL/GenBank/DDBJ whole genome shotgun (WGS) entry which is preliminary data.</text>
</comment>
<dbReference type="SUPFAM" id="SSF55846">
    <property type="entry name" value="N-acetylmuramoyl-L-alanine amidase-like"/>
    <property type="match status" value="1"/>
</dbReference>
<reference evidence="4" key="1">
    <citation type="journal article" date="2014" name="Int. J. Syst. Evol. Microbiol.">
        <title>Complete genome of a new Firmicutes species belonging to the dominant human colonic microbiota ('Ruminococcus bicirculans') reveals two chromosomes and a selective capacity to utilize plant glucans.</title>
        <authorList>
            <consortium name="NISC Comparative Sequencing Program"/>
            <person name="Wegmann U."/>
            <person name="Louis P."/>
            <person name="Goesmann A."/>
            <person name="Henrissat B."/>
            <person name="Duncan S.H."/>
            <person name="Flint H.J."/>
        </authorList>
    </citation>
    <scope>NUCLEOTIDE SEQUENCE</scope>
    <source>
        <strain evidence="4">JCM 10667</strain>
    </source>
</reference>
<dbReference type="InterPro" id="IPR002502">
    <property type="entry name" value="Amidase_domain"/>
</dbReference>
<protein>
    <recommendedName>
        <fullName evidence="8">N-acetylmuramoyl-L-alanine amidase</fullName>
    </recommendedName>
</protein>
<evidence type="ECO:0000259" key="2">
    <source>
        <dbReference type="SMART" id="SM00644"/>
    </source>
</evidence>
<sequence length="300" mass="33083">MDIISRAEWGARAPRSRSTVSWSQRTEFIVHYSEGPTNQSIRSIQDFHMDGRGWADVGYNFLVDITGRIYEGRGWLVVGAHAPDHNTSGIGVCMIGRDGDSTPAAKRAIRWLYDEAVRRTGRNLAELGHRDVFATSCPGDELYAWVRAGMPADIEEEDDDMPEYVSVGMDTAQDFPPNTWVTVNWGREHSDRDHHHWDRGGPSFIVGPARYGLTANVRIDGLAPGTELQARAIEQAESGGDVDPGPIAEYVASNGSTFVHYNLAADTVGNGYRVRFQVIHYGTETARISSGSAKAFAWPT</sequence>
<dbReference type="PANTHER" id="PTHR11022:SF41">
    <property type="entry name" value="PEPTIDOGLYCAN-RECOGNITION PROTEIN LC-RELATED"/>
    <property type="match status" value="1"/>
</dbReference>
<dbReference type="SMART" id="SM00701">
    <property type="entry name" value="PGRP"/>
    <property type="match status" value="1"/>
</dbReference>
<feature type="domain" description="N-acetylmuramoyl-L-alanine amidase" evidence="2">
    <location>
        <begin position="13"/>
        <end position="139"/>
    </location>
</feature>
<comment type="similarity">
    <text evidence="1">Belongs to the N-acetylmuramoyl-L-alanine amidase 2 family.</text>
</comment>
<evidence type="ECO:0000313" key="6">
    <source>
        <dbReference type="Proteomes" id="UP000549343"/>
    </source>
</evidence>
<dbReference type="AlphaFoldDB" id="A0A7W7MWF6"/>
<dbReference type="EMBL" id="BAAAHD010000026">
    <property type="protein sequence ID" value="GAA0567673.1"/>
    <property type="molecule type" value="Genomic_DNA"/>
</dbReference>
<dbReference type="GO" id="GO:0008270">
    <property type="term" value="F:zinc ion binding"/>
    <property type="evidence" value="ECO:0007669"/>
    <property type="project" value="InterPro"/>
</dbReference>
<dbReference type="Gene3D" id="3.40.80.10">
    <property type="entry name" value="Peptidoglycan recognition protein-like"/>
    <property type="match status" value="1"/>
</dbReference>
<dbReference type="EMBL" id="JACHMV010000001">
    <property type="protein sequence ID" value="MBB4772762.1"/>
    <property type="molecule type" value="Genomic_DNA"/>
</dbReference>
<reference evidence="4" key="4">
    <citation type="submission" date="2023-12" db="EMBL/GenBank/DDBJ databases">
        <authorList>
            <person name="Sun Q."/>
            <person name="Inoue M."/>
        </authorList>
    </citation>
    <scope>NUCLEOTIDE SEQUENCE</scope>
    <source>
        <strain evidence="4">JCM 10667</strain>
    </source>
</reference>
<gene>
    <name evidence="5" type="ORF">F4557_001180</name>
    <name evidence="4" type="ORF">GCM10009546_32760</name>
</gene>
<evidence type="ECO:0008006" key="8">
    <source>
        <dbReference type="Google" id="ProtNLM"/>
    </source>
</evidence>
<dbReference type="CDD" id="cd06583">
    <property type="entry name" value="PGRP"/>
    <property type="match status" value="1"/>
</dbReference>
<dbReference type="PANTHER" id="PTHR11022">
    <property type="entry name" value="PEPTIDOGLYCAN RECOGNITION PROTEIN"/>
    <property type="match status" value="1"/>
</dbReference>
<feature type="domain" description="Peptidoglycan recognition protein family" evidence="3">
    <location>
        <begin position="1"/>
        <end position="133"/>
    </location>
</feature>
<name>A0A7W7MWF6_9ACTN</name>
<dbReference type="Pfam" id="PF01510">
    <property type="entry name" value="Amidase_2"/>
    <property type="match status" value="1"/>
</dbReference>
<proteinExistence type="inferred from homology"/>
<evidence type="ECO:0000259" key="3">
    <source>
        <dbReference type="SMART" id="SM00701"/>
    </source>
</evidence>
<dbReference type="InterPro" id="IPR006619">
    <property type="entry name" value="PGRP_domain_met/bac"/>
</dbReference>
<evidence type="ECO:0000313" key="7">
    <source>
        <dbReference type="Proteomes" id="UP001501427"/>
    </source>
</evidence>
<dbReference type="InterPro" id="IPR015510">
    <property type="entry name" value="PGRP"/>
</dbReference>
<reference evidence="7" key="2">
    <citation type="journal article" date="2019" name="Int. J. Syst. Evol. Microbiol.">
        <title>The Global Catalogue of Microorganisms (GCM) 10K type strain sequencing project: providing services to taxonomists for standard genome sequencing and annotation.</title>
        <authorList>
            <consortium name="The Broad Institute Genomics Platform"/>
            <consortium name="The Broad Institute Genome Sequencing Center for Infectious Disease"/>
            <person name="Wu L."/>
            <person name="Ma J."/>
        </authorList>
    </citation>
    <scope>NUCLEOTIDE SEQUENCE [LARGE SCALE GENOMIC DNA]</scope>
    <source>
        <strain evidence="7">JCM 10667</strain>
    </source>
</reference>
<dbReference type="InterPro" id="IPR036505">
    <property type="entry name" value="Amidase/PGRP_sf"/>
</dbReference>
<evidence type="ECO:0000256" key="1">
    <source>
        <dbReference type="ARBA" id="ARBA00007553"/>
    </source>
</evidence>
<dbReference type="Proteomes" id="UP001501427">
    <property type="component" value="Unassembled WGS sequence"/>
</dbReference>
<evidence type="ECO:0000313" key="4">
    <source>
        <dbReference type="EMBL" id="GAA0567673.1"/>
    </source>
</evidence>
<dbReference type="RefSeq" id="WP_184880426.1">
    <property type="nucleotide sequence ID" value="NZ_BAAAHD010000026.1"/>
</dbReference>
<dbReference type="Proteomes" id="UP000549343">
    <property type="component" value="Unassembled WGS sequence"/>
</dbReference>
<accession>A0A7W7MWF6</accession>
<dbReference type="SMART" id="SM00644">
    <property type="entry name" value="Ami_2"/>
    <property type="match status" value="1"/>
</dbReference>
<evidence type="ECO:0000313" key="5">
    <source>
        <dbReference type="EMBL" id="MBB4772762.1"/>
    </source>
</evidence>
<keyword evidence="7" id="KW-1185">Reference proteome</keyword>
<reference evidence="5 6" key="3">
    <citation type="submission" date="2020-08" db="EMBL/GenBank/DDBJ databases">
        <title>Sequencing the genomes of 1000 actinobacteria strains.</title>
        <authorList>
            <person name="Klenk H.-P."/>
        </authorList>
    </citation>
    <scope>NUCLEOTIDE SEQUENCE [LARGE SCALE GENOMIC DNA]</scope>
    <source>
        <strain evidence="5 6">DSM 44772</strain>
    </source>
</reference>